<dbReference type="SMART" id="SM00385">
    <property type="entry name" value="CYCLIN"/>
    <property type="match status" value="1"/>
</dbReference>
<comment type="caution">
    <text evidence="7">The sequence shown here is derived from an EMBL/GenBank/DDBJ whole genome shotgun (WGS) entry which is preliminary data.</text>
</comment>
<evidence type="ECO:0000313" key="8">
    <source>
        <dbReference type="Proteomes" id="UP001318860"/>
    </source>
</evidence>
<comment type="similarity">
    <text evidence="4">Belongs to the cyclin family.</text>
</comment>
<dbReference type="SUPFAM" id="SSF47954">
    <property type="entry name" value="Cyclin-like"/>
    <property type="match status" value="1"/>
</dbReference>
<dbReference type="EMBL" id="JABTTQ020003506">
    <property type="protein sequence ID" value="KAK6116017.1"/>
    <property type="molecule type" value="Genomic_DNA"/>
</dbReference>
<evidence type="ECO:0000259" key="5">
    <source>
        <dbReference type="SMART" id="SM00385"/>
    </source>
</evidence>
<keyword evidence="3" id="KW-0131">Cell cycle</keyword>
<reference evidence="7 8" key="1">
    <citation type="journal article" date="2021" name="Comput. Struct. Biotechnol. J.">
        <title>De novo genome assembly of the potent medicinal plant Rehmannia glutinosa using nanopore technology.</title>
        <authorList>
            <person name="Ma L."/>
            <person name="Dong C."/>
            <person name="Song C."/>
            <person name="Wang X."/>
            <person name="Zheng X."/>
            <person name="Niu Y."/>
            <person name="Chen S."/>
            <person name="Feng W."/>
        </authorList>
    </citation>
    <scope>NUCLEOTIDE SEQUENCE [LARGE SCALE GENOMIC DNA]</scope>
    <source>
        <strain evidence="7">DH-2019</strain>
    </source>
</reference>
<keyword evidence="2 4" id="KW-0195">Cyclin</keyword>
<dbReference type="CDD" id="cd20543">
    <property type="entry name" value="CYCLIN_AtCycD-like_rpt1"/>
    <property type="match status" value="1"/>
</dbReference>
<evidence type="ECO:0000313" key="7">
    <source>
        <dbReference type="EMBL" id="KAK6116017.1"/>
    </source>
</evidence>
<evidence type="ECO:0000259" key="6">
    <source>
        <dbReference type="SMART" id="SM01332"/>
    </source>
</evidence>
<name>A0ABR0U0L5_REHGL</name>
<dbReference type="InterPro" id="IPR006671">
    <property type="entry name" value="Cyclin_N"/>
</dbReference>
<accession>A0ABR0U0L5</accession>
<dbReference type="InterPro" id="IPR013763">
    <property type="entry name" value="Cyclin-like_dom"/>
</dbReference>
<evidence type="ECO:0000256" key="4">
    <source>
        <dbReference type="RuleBase" id="RU000383"/>
    </source>
</evidence>
<dbReference type="Pfam" id="PF00134">
    <property type="entry name" value="Cyclin_N"/>
    <property type="match status" value="1"/>
</dbReference>
<dbReference type="InterPro" id="IPR004367">
    <property type="entry name" value="Cyclin_C-dom"/>
</dbReference>
<feature type="domain" description="Cyclin-like" evidence="5">
    <location>
        <begin position="71"/>
        <end position="157"/>
    </location>
</feature>
<evidence type="ECO:0000256" key="1">
    <source>
        <dbReference type="ARBA" id="ARBA00022618"/>
    </source>
</evidence>
<keyword evidence="8" id="KW-1185">Reference proteome</keyword>
<protein>
    <submittedName>
        <fullName evidence="7">Uncharacterized protein</fullName>
    </submittedName>
</protein>
<dbReference type="Gene3D" id="1.10.472.10">
    <property type="entry name" value="Cyclin-like"/>
    <property type="match status" value="2"/>
</dbReference>
<dbReference type="SMART" id="SM01332">
    <property type="entry name" value="Cyclin_C"/>
    <property type="match status" value="1"/>
</dbReference>
<sequence length="314" mass="35921">MENFQSMCSPTSLLLCKENVGGLDDEEKEAEGFGSIDDEYIQKLLDREITSGGLQMRENSWIERARLDGIEYILRMRELLGFRFQTAYASVMYLDRFMSRRSIDGEKSWAIRLLSMACLSLAAKMEETTVPALSEFCFEDYNFESSVIQRMELLVLNELEWKMGSITPFSFIEFFAYKFFDNSTPRNGVSRIGEVILGTMRDVKIMSHKPSVIAAASTLFVLDQEFTRDALQLKIGLLTSSHSFEIENIISCYYQVQEMEIERLKISNSIKSPDLSPIQLNRAEITSSASAKRKRLVFNQNDQFGDVPDKKGKP</sequence>
<evidence type="ECO:0000256" key="3">
    <source>
        <dbReference type="ARBA" id="ARBA00023306"/>
    </source>
</evidence>
<keyword evidence="1" id="KW-0132">Cell division</keyword>
<dbReference type="PANTHER" id="PTHR10177">
    <property type="entry name" value="CYCLINS"/>
    <property type="match status" value="1"/>
</dbReference>
<gene>
    <name evidence="7" type="ORF">DH2020_008286</name>
</gene>
<dbReference type="InterPro" id="IPR036915">
    <property type="entry name" value="Cyclin-like_sf"/>
</dbReference>
<dbReference type="CDD" id="cd20544">
    <property type="entry name" value="CYCLIN_AtCycD-like_rpt2"/>
    <property type="match status" value="1"/>
</dbReference>
<evidence type="ECO:0000256" key="2">
    <source>
        <dbReference type="ARBA" id="ARBA00023127"/>
    </source>
</evidence>
<dbReference type="Proteomes" id="UP001318860">
    <property type="component" value="Unassembled WGS sequence"/>
</dbReference>
<dbReference type="InterPro" id="IPR039361">
    <property type="entry name" value="Cyclin"/>
</dbReference>
<feature type="domain" description="Cyclin C-terminal" evidence="6">
    <location>
        <begin position="166"/>
        <end position="288"/>
    </location>
</feature>
<proteinExistence type="inferred from homology"/>
<organism evidence="7 8">
    <name type="scientific">Rehmannia glutinosa</name>
    <name type="common">Chinese foxglove</name>
    <dbReference type="NCBI Taxonomy" id="99300"/>
    <lineage>
        <taxon>Eukaryota</taxon>
        <taxon>Viridiplantae</taxon>
        <taxon>Streptophyta</taxon>
        <taxon>Embryophyta</taxon>
        <taxon>Tracheophyta</taxon>
        <taxon>Spermatophyta</taxon>
        <taxon>Magnoliopsida</taxon>
        <taxon>eudicotyledons</taxon>
        <taxon>Gunneridae</taxon>
        <taxon>Pentapetalae</taxon>
        <taxon>asterids</taxon>
        <taxon>lamiids</taxon>
        <taxon>Lamiales</taxon>
        <taxon>Orobanchaceae</taxon>
        <taxon>Rehmannieae</taxon>
        <taxon>Rehmannia</taxon>
    </lineage>
</organism>